<protein>
    <submittedName>
        <fullName evidence="3">Family 10 glycosylhydrolase</fullName>
    </submittedName>
</protein>
<reference evidence="3 4" key="1">
    <citation type="submission" date="2019-09" db="EMBL/GenBank/DDBJ databases">
        <title>In-depth cultivation of the pig gut microbiome towards novel bacterial diversity and tailored functional studies.</title>
        <authorList>
            <person name="Wylensek D."/>
            <person name="Hitch T.C.A."/>
            <person name="Clavel T."/>
        </authorList>
    </citation>
    <scope>NUCLEOTIDE SEQUENCE [LARGE SCALE GENOMIC DNA]</scope>
    <source>
        <strain evidence="3 4">WCA3-693-APC-4?</strain>
    </source>
</reference>
<dbReference type="RefSeq" id="WP_154442497.1">
    <property type="nucleotide sequence ID" value="NZ_JAHLPJ010000001.1"/>
</dbReference>
<dbReference type="SUPFAM" id="SSF51445">
    <property type="entry name" value="(Trans)glycosidases"/>
    <property type="match status" value="1"/>
</dbReference>
<keyword evidence="1" id="KW-0732">Signal</keyword>
<sequence length="470" mass="54788">MKRNICKLMAIGATVLTIGLNTTIVEAKTARTGMQFLTKYNTNEIVLINNKPIEIPIYAQEKVEEFRGVWVSTVYNLDFSKNGLNKEVYKAEYRQLLNNLENLNMNSVIFQVRPKLDTFYKSKINPWSEYLTGKQGLDPGWDPLEWMVEETHKRGIEFHAWFNPYRVTTGSEKLSDLALNNWARQNPQYVYSFGGKLQLNPGEPEVIKYITNSVMEVVENYDIDAVHFDDYFYPFKSGNGWYFKEEETTFKKYGTEFKNKDDWRRNNVDTLIENIHNSIESYNENNNRNVQFGISPFGIWGHKALHMEGSLTPVTSRASYDDQFADTRKWVKNNWIDYIAPQIYWSFDEKAAPYGELVNWWSDAVKDTDVNLYIGHANYRQADPNNKNLSWMNPKEISNQLKFNSLYEEVKGSIFFRYKSLIENTSNPVVNNQCINILKTQHFTSKANLPSKISKIENKVPNSLSLNKLK</sequence>
<dbReference type="GO" id="GO:0016787">
    <property type="term" value="F:hydrolase activity"/>
    <property type="evidence" value="ECO:0007669"/>
    <property type="project" value="UniProtKB-KW"/>
</dbReference>
<dbReference type="EMBL" id="VUNQ01000053">
    <property type="protein sequence ID" value="MSU03067.1"/>
    <property type="molecule type" value="Genomic_DNA"/>
</dbReference>
<evidence type="ECO:0000313" key="3">
    <source>
        <dbReference type="EMBL" id="MSU03067.1"/>
    </source>
</evidence>
<keyword evidence="3" id="KW-0378">Hydrolase</keyword>
<proteinExistence type="predicted"/>
<dbReference type="AlphaFoldDB" id="A0A6N7XZ09"/>
<dbReference type="PANTHER" id="PTHR43405:SF1">
    <property type="entry name" value="GLYCOSYL HYDROLASE DIGH"/>
    <property type="match status" value="1"/>
</dbReference>
<gene>
    <name evidence="3" type="ORF">FYJ83_16520</name>
</gene>
<name>A0A6N7XZ09_9FIRM</name>
<dbReference type="InterPro" id="IPR003790">
    <property type="entry name" value="GHL10"/>
</dbReference>
<keyword evidence="4" id="KW-1185">Reference proteome</keyword>
<evidence type="ECO:0000256" key="1">
    <source>
        <dbReference type="ARBA" id="ARBA00022729"/>
    </source>
</evidence>
<feature type="domain" description="Glycosyl hydrolase-like 10" evidence="2">
    <location>
        <begin position="65"/>
        <end position="392"/>
    </location>
</feature>
<dbReference type="InterPro" id="IPR052177">
    <property type="entry name" value="Divisome_Glycosyl_Hydrolase"/>
</dbReference>
<dbReference type="Gene3D" id="3.20.20.80">
    <property type="entry name" value="Glycosidases"/>
    <property type="match status" value="1"/>
</dbReference>
<accession>A0A6N7XZ09</accession>
<dbReference type="InterPro" id="IPR017853">
    <property type="entry name" value="GH"/>
</dbReference>
<dbReference type="PANTHER" id="PTHR43405">
    <property type="entry name" value="GLYCOSYL HYDROLASE DIGH"/>
    <property type="match status" value="1"/>
</dbReference>
<organism evidence="3 4">
    <name type="scientific">Tissierella pigra</name>
    <dbReference type="NCBI Taxonomy" id="2607614"/>
    <lineage>
        <taxon>Bacteria</taxon>
        <taxon>Bacillati</taxon>
        <taxon>Bacillota</taxon>
        <taxon>Tissierellia</taxon>
        <taxon>Tissierellales</taxon>
        <taxon>Tissierellaceae</taxon>
        <taxon>Tissierella</taxon>
    </lineage>
</organism>
<evidence type="ECO:0000259" key="2">
    <source>
        <dbReference type="Pfam" id="PF02638"/>
    </source>
</evidence>
<comment type="caution">
    <text evidence="3">The sequence shown here is derived from an EMBL/GenBank/DDBJ whole genome shotgun (WGS) entry which is preliminary data.</text>
</comment>
<evidence type="ECO:0000313" key="4">
    <source>
        <dbReference type="Proteomes" id="UP000469523"/>
    </source>
</evidence>
<dbReference type="Proteomes" id="UP000469523">
    <property type="component" value="Unassembled WGS sequence"/>
</dbReference>
<dbReference type="Pfam" id="PF02638">
    <property type="entry name" value="GHL10"/>
    <property type="match status" value="1"/>
</dbReference>